<gene>
    <name evidence="1" type="ORF">P280DRAFT_1204</name>
</gene>
<reference evidence="1" key="1">
    <citation type="journal article" date="2020" name="Stud. Mycol.">
        <title>101 Dothideomycetes genomes: a test case for predicting lifestyles and emergence of pathogens.</title>
        <authorList>
            <person name="Haridas S."/>
            <person name="Albert R."/>
            <person name="Binder M."/>
            <person name="Bloem J."/>
            <person name="Labutti K."/>
            <person name="Salamov A."/>
            <person name="Andreopoulos B."/>
            <person name="Baker S."/>
            <person name="Barry K."/>
            <person name="Bills G."/>
            <person name="Bluhm B."/>
            <person name="Cannon C."/>
            <person name="Castanera R."/>
            <person name="Culley D."/>
            <person name="Daum C."/>
            <person name="Ezra D."/>
            <person name="Gonzalez J."/>
            <person name="Henrissat B."/>
            <person name="Kuo A."/>
            <person name="Liang C."/>
            <person name="Lipzen A."/>
            <person name="Lutzoni F."/>
            <person name="Magnuson J."/>
            <person name="Mondo S."/>
            <person name="Nolan M."/>
            <person name="Ohm R."/>
            <person name="Pangilinan J."/>
            <person name="Park H.-J."/>
            <person name="Ramirez L."/>
            <person name="Alfaro M."/>
            <person name="Sun H."/>
            <person name="Tritt A."/>
            <person name="Yoshinaga Y."/>
            <person name="Zwiers L.-H."/>
            <person name="Turgeon B."/>
            <person name="Goodwin S."/>
            <person name="Spatafora J."/>
            <person name="Crous P."/>
            <person name="Grigoriev I."/>
        </authorList>
    </citation>
    <scope>NUCLEOTIDE SEQUENCE</scope>
    <source>
        <strain evidence="1">CBS 473.64</strain>
    </source>
</reference>
<proteinExistence type="predicted"/>
<protein>
    <submittedName>
        <fullName evidence="1">Uncharacterized protein</fullName>
    </submittedName>
</protein>
<dbReference type="AlphaFoldDB" id="A0A6A6SE22"/>
<keyword evidence="2" id="KW-1185">Reference proteome</keyword>
<sequence>MVPGFETEAGIHGGQIERFVILSQSKSRLVGRKQITNRIGFWSTWCLVDSFCLFFFGGGRLMGGGMVLWWMWYVEGWMVMGLMTNMRLARTPLWLLDTAVDRSF</sequence>
<dbReference type="EMBL" id="MU006776">
    <property type="protein sequence ID" value="KAF2646086.1"/>
    <property type="molecule type" value="Genomic_DNA"/>
</dbReference>
<accession>A0A6A6SE22</accession>
<name>A0A6A6SE22_9PLEO</name>
<evidence type="ECO:0000313" key="1">
    <source>
        <dbReference type="EMBL" id="KAF2646086.1"/>
    </source>
</evidence>
<organism evidence="1 2">
    <name type="scientific">Massarina eburnea CBS 473.64</name>
    <dbReference type="NCBI Taxonomy" id="1395130"/>
    <lineage>
        <taxon>Eukaryota</taxon>
        <taxon>Fungi</taxon>
        <taxon>Dikarya</taxon>
        <taxon>Ascomycota</taxon>
        <taxon>Pezizomycotina</taxon>
        <taxon>Dothideomycetes</taxon>
        <taxon>Pleosporomycetidae</taxon>
        <taxon>Pleosporales</taxon>
        <taxon>Massarineae</taxon>
        <taxon>Massarinaceae</taxon>
        <taxon>Massarina</taxon>
    </lineage>
</organism>
<evidence type="ECO:0000313" key="2">
    <source>
        <dbReference type="Proteomes" id="UP000799753"/>
    </source>
</evidence>
<dbReference type="Proteomes" id="UP000799753">
    <property type="component" value="Unassembled WGS sequence"/>
</dbReference>